<dbReference type="SMART" id="SM00450">
    <property type="entry name" value="RHOD"/>
    <property type="match status" value="2"/>
</dbReference>
<keyword evidence="1 4" id="KW-0808">Transferase</keyword>
<dbReference type="PANTHER" id="PTHR11364:SF27">
    <property type="entry name" value="SULFURTRANSFERASE"/>
    <property type="match status" value="1"/>
</dbReference>
<dbReference type="CDD" id="cd01449">
    <property type="entry name" value="TST_Repeat_2"/>
    <property type="match status" value="1"/>
</dbReference>
<feature type="domain" description="Rhodanese" evidence="3">
    <location>
        <begin position="27"/>
        <end position="132"/>
    </location>
</feature>
<dbReference type="CDD" id="cd01448">
    <property type="entry name" value="TST_Repeat_1"/>
    <property type="match status" value="1"/>
</dbReference>
<evidence type="ECO:0000256" key="1">
    <source>
        <dbReference type="ARBA" id="ARBA00022679"/>
    </source>
</evidence>
<keyword evidence="5" id="KW-1185">Reference proteome</keyword>
<dbReference type="PROSITE" id="PS50206">
    <property type="entry name" value="RHODANESE_3"/>
    <property type="match status" value="2"/>
</dbReference>
<evidence type="ECO:0000259" key="3">
    <source>
        <dbReference type="PROSITE" id="PS50206"/>
    </source>
</evidence>
<gene>
    <name evidence="4" type="ORF">E3D00_00340</name>
</gene>
<dbReference type="InterPro" id="IPR001763">
    <property type="entry name" value="Rhodanese-like_dom"/>
</dbReference>
<protein>
    <submittedName>
        <fullName evidence="4">Sulfurtransferase</fullName>
    </submittedName>
</protein>
<feature type="domain" description="Rhodanese" evidence="3">
    <location>
        <begin position="164"/>
        <end position="276"/>
    </location>
</feature>
<name>A0A4Y6UHP9_9PROT</name>
<dbReference type="GO" id="GO:0004792">
    <property type="term" value="F:thiosulfate-cyanide sulfurtransferase activity"/>
    <property type="evidence" value="ECO:0007669"/>
    <property type="project" value="InterPro"/>
</dbReference>
<dbReference type="Gene3D" id="3.40.250.10">
    <property type="entry name" value="Rhodanese-like domain"/>
    <property type="match status" value="2"/>
</dbReference>
<proteinExistence type="predicted"/>
<evidence type="ECO:0000313" key="5">
    <source>
        <dbReference type="Proteomes" id="UP000316313"/>
    </source>
</evidence>
<dbReference type="KEGG" id="ssam:E3D00_00340"/>
<dbReference type="PROSITE" id="PS00380">
    <property type="entry name" value="RHODANESE_1"/>
    <property type="match status" value="1"/>
</dbReference>
<evidence type="ECO:0000256" key="2">
    <source>
        <dbReference type="ARBA" id="ARBA00022737"/>
    </source>
</evidence>
<dbReference type="InterPro" id="IPR001307">
    <property type="entry name" value="Thiosulphate_STrfase_CS"/>
</dbReference>
<dbReference type="Pfam" id="PF00581">
    <property type="entry name" value="Rhodanese"/>
    <property type="match status" value="2"/>
</dbReference>
<dbReference type="Proteomes" id="UP000316313">
    <property type="component" value="Chromosome"/>
</dbReference>
<dbReference type="RefSeq" id="WP_141458902.1">
    <property type="nucleotide sequence ID" value="NZ_CP038141.1"/>
</dbReference>
<accession>A0A4Y6UHP9</accession>
<evidence type="ECO:0000313" key="4">
    <source>
        <dbReference type="EMBL" id="QDH16188.1"/>
    </source>
</evidence>
<dbReference type="InterPro" id="IPR045078">
    <property type="entry name" value="TST/MPST-like"/>
</dbReference>
<reference evidence="4 5" key="1">
    <citation type="submission" date="2019-03" db="EMBL/GenBank/DDBJ databases">
        <title>The complete genome sequence of Swingsia samuiensis NBRC107927(T).</title>
        <authorList>
            <person name="Chua K.-O."/>
            <person name="Chan K.-G."/>
            <person name="See-Too W.-S."/>
        </authorList>
    </citation>
    <scope>NUCLEOTIDE SEQUENCE [LARGE SCALE GENOMIC DNA]</scope>
    <source>
        <strain evidence="4 5">AH83</strain>
    </source>
</reference>
<keyword evidence="2" id="KW-0677">Repeat</keyword>
<dbReference type="InterPro" id="IPR036873">
    <property type="entry name" value="Rhodanese-like_dom_sf"/>
</dbReference>
<dbReference type="PANTHER" id="PTHR11364">
    <property type="entry name" value="THIOSULFATE SULFERTANSFERASE"/>
    <property type="match status" value="1"/>
</dbReference>
<dbReference type="EMBL" id="CP038141">
    <property type="protein sequence ID" value="QDH16188.1"/>
    <property type="molecule type" value="Genomic_DNA"/>
</dbReference>
<dbReference type="AlphaFoldDB" id="A0A4Y6UHP9"/>
<sequence length="279" mass="30479">MNNSPLINAQTLLNVDTPFIPLDASVVLPGQKEDVENVFLQEHLPGARRFDIDIFSDQESLLPHTVPSVARFARLIGLLGVTEKTPIVFYDAIGSVGACRAWWLAKLFGHEKVKILDGGMKAWKEAGGPIASDPPVAEHFETYRPRPVYRWLAGTGDVEKASNNTADYVIIDARSAERFQGKVSEPRAGVRSGHIPNSVNMPWIQLIDENGFFHPRRKLQDLLESIIVERHVIASCGSGLTAATVLVALAITGFGDGMLYDGSWSEWGGNPDLPIAVGK</sequence>
<dbReference type="OrthoDB" id="9781034at2"/>
<dbReference type="SUPFAM" id="SSF52821">
    <property type="entry name" value="Rhodanese/Cell cycle control phosphatase"/>
    <property type="match status" value="2"/>
</dbReference>
<organism evidence="4 5">
    <name type="scientific">Swingsia samuiensis</name>
    <dbReference type="NCBI Taxonomy" id="1293412"/>
    <lineage>
        <taxon>Bacteria</taxon>
        <taxon>Pseudomonadati</taxon>
        <taxon>Pseudomonadota</taxon>
        <taxon>Alphaproteobacteria</taxon>
        <taxon>Acetobacterales</taxon>
        <taxon>Acetobacteraceae</taxon>
        <taxon>Swingsia</taxon>
    </lineage>
</organism>